<dbReference type="InterPro" id="IPR036010">
    <property type="entry name" value="2Fe-2S_ferredoxin-like_sf"/>
</dbReference>
<evidence type="ECO:0000256" key="5">
    <source>
        <dbReference type="ARBA" id="ARBA00023014"/>
    </source>
</evidence>
<dbReference type="AlphaFoldDB" id="A0A1M5NQ08"/>
<evidence type="ECO:0000256" key="3">
    <source>
        <dbReference type="ARBA" id="ARBA00023002"/>
    </source>
</evidence>
<dbReference type="Proteomes" id="UP000190675">
    <property type="component" value="Chromosome I"/>
</dbReference>
<dbReference type="Gene3D" id="1.10.150.120">
    <property type="entry name" value="[2Fe-2S]-binding domain"/>
    <property type="match status" value="1"/>
</dbReference>
<dbReference type="InterPro" id="IPR012675">
    <property type="entry name" value="Beta-grasp_dom_sf"/>
</dbReference>
<evidence type="ECO:0000256" key="2">
    <source>
        <dbReference type="ARBA" id="ARBA00022723"/>
    </source>
</evidence>
<evidence type="ECO:0000313" key="7">
    <source>
        <dbReference type="EMBL" id="SHG91600.1"/>
    </source>
</evidence>
<dbReference type="InterPro" id="IPR036884">
    <property type="entry name" value="2Fe-2S-bd_dom_sf"/>
</dbReference>
<organism evidence="7">
    <name type="scientific">Bradyrhizobium erythrophlei</name>
    <dbReference type="NCBI Taxonomy" id="1437360"/>
    <lineage>
        <taxon>Bacteria</taxon>
        <taxon>Pseudomonadati</taxon>
        <taxon>Pseudomonadota</taxon>
        <taxon>Alphaproteobacteria</taxon>
        <taxon>Hyphomicrobiales</taxon>
        <taxon>Nitrobacteraceae</taxon>
        <taxon>Bradyrhizobium</taxon>
    </lineage>
</organism>
<keyword evidence="1" id="KW-0001">2Fe-2S</keyword>
<dbReference type="SUPFAM" id="SSF54292">
    <property type="entry name" value="2Fe-2S ferredoxin-like"/>
    <property type="match status" value="1"/>
</dbReference>
<dbReference type="CDD" id="cd00207">
    <property type="entry name" value="fer2"/>
    <property type="match status" value="1"/>
</dbReference>
<dbReference type="InterPro" id="IPR002888">
    <property type="entry name" value="2Fe-2S-bd"/>
</dbReference>
<dbReference type="InterPro" id="IPR051452">
    <property type="entry name" value="Diverse_Oxidoreductases"/>
</dbReference>
<dbReference type="InterPro" id="IPR001041">
    <property type="entry name" value="2Fe-2S_ferredoxin-type"/>
</dbReference>
<dbReference type="PROSITE" id="PS51085">
    <property type="entry name" value="2FE2S_FER_2"/>
    <property type="match status" value="1"/>
</dbReference>
<protein>
    <submittedName>
        <fullName evidence="7">Carbon-monoxide dehydrogenase small subunit</fullName>
    </submittedName>
</protein>
<proteinExistence type="predicted"/>
<dbReference type="PANTHER" id="PTHR44379">
    <property type="entry name" value="OXIDOREDUCTASE WITH IRON-SULFUR SUBUNIT"/>
    <property type="match status" value="1"/>
</dbReference>
<dbReference type="Gene3D" id="3.10.20.30">
    <property type="match status" value="1"/>
</dbReference>
<evidence type="ECO:0000259" key="6">
    <source>
        <dbReference type="PROSITE" id="PS51085"/>
    </source>
</evidence>
<reference evidence="7" key="1">
    <citation type="submission" date="2016-11" db="EMBL/GenBank/DDBJ databases">
        <authorList>
            <person name="Jaros S."/>
            <person name="Januszkiewicz K."/>
            <person name="Wedrychowicz H."/>
        </authorList>
    </citation>
    <scope>NUCLEOTIDE SEQUENCE [LARGE SCALE GENOMIC DNA]</scope>
    <source>
        <strain evidence="7">GAS242</strain>
    </source>
</reference>
<evidence type="ECO:0000256" key="1">
    <source>
        <dbReference type="ARBA" id="ARBA00022714"/>
    </source>
</evidence>
<evidence type="ECO:0000256" key="4">
    <source>
        <dbReference type="ARBA" id="ARBA00023004"/>
    </source>
</evidence>
<feature type="domain" description="2Fe-2S ferredoxin-type" evidence="6">
    <location>
        <begin position="6"/>
        <end position="83"/>
    </location>
</feature>
<keyword evidence="4" id="KW-0408">Iron</keyword>
<dbReference type="FunFam" id="1.10.150.120:FF:000003">
    <property type="entry name" value="Carbon monoxide dehydrogenase, small subunit"/>
    <property type="match status" value="1"/>
</dbReference>
<sequence length="166" mass="17831">MTDGTQVIRAIVNGQAVEAIAPIRMLLVDFLRERLQLTGTHVGCTFEGVCGACTVRLDGEAVKSCMLLAAQIDGRQVTTVEGLARGEEPHPLQKAFRDAHALQCGYCTPGILMNMSEFLERNPAPSESEIRSALVGNICRCTGYSHIVEAVKDAATNMKVVEGRAA</sequence>
<keyword evidence="3" id="KW-0560">Oxidoreductase</keyword>
<accession>A0A1M5NQ08</accession>
<dbReference type="SUPFAM" id="SSF47741">
    <property type="entry name" value="CO dehydrogenase ISP C-domain like"/>
    <property type="match status" value="1"/>
</dbReference>
<dbReference type="GO" id="GO:0046872">
    <property type="term" value="F:metal ion binding"/>
    <property type="evidence" value="ECO:0007669"/>
    <property type="project" value="UniProtKB-KW"/>
</dbReference>
<dbReference type="RefSeq" id="WP_079568060.1">
    <property type="nucleotide sequence ID" value="NZ_LT670818.1"/>
</dbReference>
<dbReference type="PANTHER" id="PTHR44379:SF5">
    <property type="entry name" value="OXIDOREDUCTASE WITH IRON-SULFUR SUBUNIT"/>
    <property type="match status" value="1"/>
</dbReference>
<dbReference type="GO" id="GO:0016491">
    <property type="term" value="F:oxidoreductase activity"/>
    <property type="evidence" value="ECO:0007669"/>
    <property type="project" value="UniProtKB-KW"/>
</dbReference>
<keyword evidence="2" id="KW-0479">Metal-binding</keyword>
<keyword evidence="5" id="KW-0411">Iron-sulfur</keyword>
<dbReference type="Pfam" id="PF01799">
    <property type="entry name" value="Fer2_2"/>
    <property type="match status" value="1"/>
</dbReference>
<gene>
    <name evidence="7" type="ORF">SAMN05444169_4786</name>
</gene>
<dbReference type="OrthoDB" id="9806714at2"/>
<dbReference type="GO" id="GO:0051537">
    <property type="term" value="F:2 iron, 2 sulfur cluster binding"/>
    <property type="evidence" value="ECO:0007669"/>
    <property type="project" value="UniProtKB-KW"/>
</dbReference>
<dbReference type="Pfam" id="PF00111">
    <property type="entry name" value="Fer2"/>
    <property type="match status" value="1"/>
</dbReference>
<dbReference type="EMBL" id="LT670818">
    <property type="protein sequence ID" value="SHG91600.1"/>
    <property type="molecule type" value="Genomic_DNA"/>
</dbReference>
<name>A0A1M5NQ08_9BRAD</name>